<dbReference type="RefSeq" id="WP_028728747.1">
    <property type="nucleotide sequence ID" value="NZ_AUAE01000036.1"/>
</dbReference>
<dbReference type="EMBL" id="AQHW01000015">
    <property type="protein sequence ID" value="KKB55538.1"/>
    <property type="molecule type" value="Genomic_DNA"/>
</dbReference>
<name>A0A0F5JCV0_9BACT</name>
<dbReference type="AlphaFoldDB" id="A0A0F5JCV0"/>
<dbReference type="HOGENOM" id="CLU_1757080_0_0_10"/>
<dbReference type="STRING" id="1203610.HMPREF1536_03009"/>
<evidence type="ECO:0000313" key="1">
    <source>
        <dbReference type="EMBL" id="KKB55538.1"/>
    </source>
</evidence>
<evidence type="ECO:0000313" key="2">
    <source>
        <dbReference type="Proteomes" id="UP000033035"/>
    </source>
</evidence>
<dbReference type="PATRIC" id="fig|1203610.3.peg.3075"/>
<organism evidence="1 2">
    <name type="scientific">Parabacteroides gordonii MS-1 = DSM 23371</name>
    <dbReference type="NCBI Taxonomy" id="1203610"/>
    <lineage>
        <taxon>Bacteria</taxon>
        <taxon>Pseudomonadati</taxon>
        <taxon>Bacteroidota</taxon>
        <taxon>Bacteroidia</taxon>
        <taxon>Bacteroidales</taxon>
        <taxon>Tannerellaceae</taxon>
        <taxon>Parabacteroides</taxon>
    </lineage>
</organism>
<protein>
    <submittedName>
        <fullName evidence="1">Uncharacterized protein</fullName>
    </submittedName>
</protein>
<keyword evidence="2" id="KW-1185">Reference proteome</keyword>
<proteinExistence type="predicted"/>
<comment type="caution">
    <text evidence="1">The sequence shown here is derived from an EMBL/GenBank/DDBJ whole genome shotgun (WGS) entry which is preliminary data.</text>
</comment>
<accession>A0A0F5JCV0</accession>
<dbReference type="Proteomes" id="UP000033035">
    <property type="component" value="Unassembled WGS sequence"/>
</dbReference>
<sequence length="148" mass="17422">MKELRLDRETLLQYIYDYGIDRTSKILQIKLEDIEAIINPSPETYSEHKFNYPALETSAVVAKVIANNYERLRAKYVGNTTYLELSQTDEDIFHNTLLKVISEGIEDSILDHIEYRIKMLRYQTKMDHKQLKKLFTNAIPTETCQTEE</sequence>
<gene>
    <name evidence="1" type="ORF">HMPREF1536_03009</name>
</gene>
<reference evidence="1 2" key="1">
    <citation type="submission" date="2013-04" db="EMBL/GenBank/DDBJ databases">
        <title>The Genome Sequence of Parabacteroides gordonii DSM 23371.</title>
        <authorList>
            <consortium name="The Broad Institute Genomics Platform"/>
            <person name="Earl A."/>
            <person name="Ward D."/>
            <person name="Feldgarden M."/>
            <person name="Gevers D."/>
            <person name="Martens E."/>
            <person name="Sakamoto M."/>
            <person name="Benno Y."/>
            <person name="Suzuki N."/>
            <person name="Matsunaga N."/>
            <person name="Koshihara K."/>
            <person name="Seki M."/>
            <person name="Komiya H."/>
            <person name="Walker B."/>
            <person name="Young S."/>
            <person name="Zeng Q."/>
            <person name="Gargeya S."/>
            <person name="Fitzgerald M."/>
            <person name="Haas B."/>
            <person name="Abouelleil A."/>
            <person name="Allen A.W."/>
            <person name="Alvarado L."/>
            <person name="Arachchi H.M."/>
            <person name="Berlin A.M."/>
            <person name="Chapman S.B."/>
            <person name="Gainer-Dewar J."/>
            <person name="Goldberg J."/>
            <person name="Griggs A."/>
            <person name="Gujja S."/>
            <person name="Hansen M."/>
            <person name="Howarth C."/>
            <person name="Imamovic A."/>
            <person name="Ireland A."/>
            <person name="Larimer J."/>
            <person name="McCowan C."/>
            <person name="Murphy C."/>
            <person name="Pearson M."/>
            <person name="Poon T.W."/>
            <person name="Priest M."/>
            <person name="Roberts A."/>
            <person name="Saif S."/>
            <person name="Shea T."/>
            <person name="Sisk P."/>
            <person name="Sykes S."/>
            <person name="Wortman J."/>
            <person name="Nusbaum C."/>
            <person name="Birren B."/>
        </authorList>
    </citation>
    <scope>NUCLEOTIDE SEQUENCE [LARGE SCALE GENOMIC DNA]</scope>
    <source>
        <strain evidence="1 2">MS-1</strain>
    </source>
</reference>